<keyword evidence="2 8" id="KW-0812">Transmembrane</keyword>
<evidence type="ECO:0000256" key="8">
    <source>
        <dbReference type="RuleBase" id="RU000688"/>
    </source>
</evidence>
<dbReference type="PROSITE" id="PS00237">
    <property type="entry name" value="G_PROTEIN_RECEP_F1_1"/>
    <property type="match status" value="1"/>
</dbReference>
<dbReference type="SUPFAM" id="SSF81321">
    <property type="entry name" value="Family A G protein-coupled receptor-like"/>
    <property type="match status" value="1"/>
</dbReference>
<name>A0A3P9BQM0_9CICH</name>
<comment type="similarity">
    <text evidence="8">Belongs to the G-protein coupled receptor 1 family.</text>
</comment>
<dbReference type="InterPro" id="IPR050119">
    <property type="entry name" value="CCR1-9-like"/>
</dbReference>
<dbReference type="PROSITE" id="PS50262">
    <property type="entry name" value="G_PROTEIN_RECEP_F1_2"/>
    <property type="match status" value="1"/>
</dbReference>
<dbReference type="Proteomes" id="UP000265160">
    <property type="component" value="LG8"/>
</dbReference>
<feature type="transmembrane region" description="Helical" evidence="9">
    <location>
        <begin position="278"/>
        <end position="297"/>
    </location>
</feature>
<dbReference type="GeneTree" id="ENSGT01030000234667"/>
<evidence type="ECO:0000259" key="10">
    <source>
        <dbReference type="PROSITE" id="PS50262"/>
    </source>
</evidence>
<proteinExistence type="inferred from homology"/>
<dbReference type="AlphaFoldDB" id="A0A3P9BQM0"/>
<evidence type="ECO:0000313" key="12">
    <source>
        <dbReference type="Proteomes" id="UP000265160"/>
    </source>
</evidence>
<keyword evidence="3 9" id="KW-1133">Transmembrane helix</keyword>
<dbReference type="PANTHER" id="PTHR10489">
    <property type="entry name" value="CELL ADHESION MOLECULE"/>
    <property type="match status" value="1"/>
</dbReference>
<reference evidence="11" key="3">
    <citation type="submission" date="2025-09" db="UniProtKB">
        <authorList>
            <consortium name="Ensembl"/>
        </authorList>
    </citation>
    <scope>IDENTIFICATION</scope>
</reference>
<keyword evidence="7 8" id="KW-0807">Transducer</keyword>
<keyword evidence="5 9" id="KW-0472">Membrane</keyword>
<dbReference type="STRING" id="106582.ENSMZEP00005012245"/>
<dbReference type="GO" id="GO:0060326">
    <property type="term" value="P:cell chemotaxis"/>
    <property type="evidence" value="ECO:0007669"/>
    <property type="project" value="TreeGrafter"/>
</dbReference>
<feature type="transmembrane region" description="Helical" evidence="9">
    <location>
        <begin position="235"/>
        <end position="258"/>
    </location>
</feature>
<keyword evidence="6 8" id="KW-0675">Receptor</keyword>
<dbReference type="InterPro" id="IPR017452">
    <property type="entry name" value="GPCR_Rhodpsn_7TM"/>
</dbReference>
<dbReference type="GO" id="GO:0019722">
    <property type="term" value="P:calcium-mediated signaling"/>
    <property type="evidence" value="ECO:0007669"/>
    <property type="project" value="TreeGrafter"/>
</dbReference>
<evidence type="ECO:0000256" key="1">
    <source>
        <dbReference type="ARBA" id="ARBA00004370"/>
    </source>
</evidence>
<dbReference type="Ensembl" id="ENSMZET00005012673.1">
    <property type="protein sequence ID" value="ENSMZEP00005012245.1"/>
    <property type="gene ID" value="ENSMZEG00005009201.1"/>
</dbReference>
<feature type="transmembrane region" description="Helical" evidence="9">
    <location>
        <begin position="141"/>
        <end position="161"/>
    </location>
</feature>
<dbReference type="PRINTS" id="PR00237">
    <property type="entry name" value="GPCRRHODOPSN"/>
</dbReference>
<dbReference type="PANTHER" id="PTHR10489:SF735">
    <property type="entry name" value="C-C CHEMOKINE RECEPTOR TYPE 10"/>
    <property type="match status" value="1"/>
</dbReference>
<evidence type="ECO:0000256" key="4">
    <source>
        <dbReference type="ARBA" id="ARBA00023040"/>
    </source>
</evidence>
<accession>A0A3P9BQM0</accession>
<keyword evidence="12" id="KW-1185">Reference proteome</keyword>
<dbReference type="GO" id="GO:0016493">
    <property type="term" value="F:C-C chemokine receptor activity"/>
    <property type="evidence" value="ECO:0007669"/>
    <property type="project" value="TreeGrafter"/>
</dbReference>
<feature type="transmembrane region" description="Helical" evidence="9">
    <location>
        <begin position="182"/>
        <end position="204"/>
    </location>
</feature>
<evidence type="ECO:0000256" key="5">
    <source>
        <dbReference type="ARBA" id="ARBA00023136"/>
    </source>
</evidence>
<sequence>YNYFSHLQVAGIISMEDANLSINASMPDYTIDYFLNDSYSEDYPDNEDWCEADEHQVDVIKTFQACAFTAIFLLGVAGNSLVIATFALYRRFRLRSMTDVFLFHLALADLLLLLTLPLQAIDTHKGWIFSYHLCKIMRATYAINTYSGLLLLACISVDRYMVVARAQEMLRLRSQILTAGKLTAVGVWLVAVALSIPEICFSGVSKSFSGNSSNKTEAYCVMQVSGQIRLVPSGVIITIFCLSLAIMVASYTSIARVLWEGHAHRRGKQWQRQRTLKLMVALVLVFLVFQLPYTAVLCRKMFGPFCGLMLEYVTCTLAYTRCCLNPILYALVGVRFRQDVLRLIYDSGCPYRNLVVPQTVNSTSISASSPALTVLSACSPTSPDGPVAFKFSETK</sequence>
<dbReference type="InterPro" id="IPR000276">
    <property type="entry name" value="GPCR_Rhodpsn"/>
</dbReference>
<dbReference type="GO" id="GO:0006955">
    <property type="term" value="P:immune response"/>
    <property type="evidence" value="ECO:0007669"/>
    <property type="project" value="TreeGrafter"/>
</dbReference>
<reference evidence="11 12" key="1">
    <citation type="journal article" date="2014" name="Nature">
        <title>The genomic substrate for adaptive radiation in African cichlid fish.</title>
        <authorList>
            <person name="Brawand D."/>
            <person name="Wagner C.E."/>
            <person name="Li Y.I."/>
            <person name="Malinsky M."/>
            <person name="Keller I."/>
            <person name="Fan S."/>
            <person name="Simakov O."/>
            <person name="Ng A.Y."/>
            <person name="Lim Z.W."/>
            <person name="Bezault E."/>
            <person name="Turner-Maier J."/>
            <person name="Johnson J."/>
            <person name="Alcazar R."/>
            <person name="Noh H.J."/>
            <person name="Russell P."/>
            <person name="Aken B."/>
            <person name="Alfoldi J."/>
            <person name="Amemiya C."/>
            <person name="Azzouzi N."/>
            <person name="Baroiller J.F."/>
            <person name="Barloy-Hubler F."/>
            <person name="Berlin A."/>
            <person name="Bloomquist R."/>
            <person name="Carleton K.L."/>
            <person name="Conte M.A."/>
            <person name="D'Cotta H."/>
            <person name="Eshel O."/>
            <person name="Gaffney L."/>
            <person name="Galibert F."/>
            <person name="Gante H.F."/>
            <person name="Gnerre S."/>
            <person name="Greuter L."/>
            <person name="Guyon R."/>
            <person name="Haddad N.S."/>
            <person name="Haerty W."/>
            <person name="Harris R.M."/>
            <person name="Hofmann H.A."/>
            <person name="Hourlier T."/>
            <person name="Hulata G."/>
            <person name="Jaffe D.B."/>
            <person name="Lara M."/>
            <person name="Lee A.P."/>
            <person name="MacCallum I."/>
            <person name="Mwaiko S."/>
            <person name="Nikaido M."/>
            <person name="Nishihara H."/>
            <person name="Ozouf-Costaz C."/>
            <person name="Penman D.J."/>
            <person name="Przybylski D."/>
            <person name="Rakotomanga M."/>
            <person name="Renn S.C.P."/>
            <person name="Ribeiro F.J."/>
            <person name="Ron M."/>
            <person name="Salzburger W."/>
            <person name="Sanchez-Pulido L."/>
            <person name="Santos M.E."/>
            <person name="Searle S."/>
            <person name="Sharpe T."/>
            <person name="Swofford R."/>
            <person name="Tan F.J."/>
            <person name="Williams L."/>
            <person name="Young S."/>
            <person name="Yin S."/>
            <person name="Okada N."/>
            <person name="Kocher T.D."/>
            <person name="Miska E.A."/>
            <person name="Lander E.S."/>
            <person name="Venkatesh B."/>
            <person name="Fernald R.D."/>
            <person name="Meyer A."/>
            <person name="Ponting C.P."/>
            <person name="Streelman J.T."/>
            <person name="Lindblad-Toh K."/>
            <person name="Seehausen O."/>
            <person name="Di Palma F."/>
        </authorList>
    </citation>
    <scope>NUCLEOTIDE SEQUENCE</scope>
</reference>
<dbReference type="Pfam" id="PF00001">
    <property type="entry name" value="7tm_1"/>
    <property type="match status" value="1"/>
</dbReference>
<evidence type="ECO:0000256" key="6">
    <source>
        <dbReference type="ARBA" id="ARBA00023170"/>
    </source>
</evidence>
<feature type="transmembrane region" description="Helical" evidence="9">
    <location>
        <begin position="309"/>
        <end position="332"/>
    </location>
</feature>
<evidence type="ECO:0000256" key="2">
    <source>
        <dbReference type="ARBA" id="ARBA00022692"/>
    </source>
</evidence>
<dbReference type="Gene3D" id="1.20.1070.10">
    <property type="entry name" value="Rhodopsin 7-helix transmembrane proteins"/>
    <property type="match status" value="1"/>
</dbReference>
<evidence type="ECO:0000313" key="11">
    <source>
        <dbReference type="Ensembl" id="ENSMZEP00005012245.1"/>
    </source>
</evidence>
<feature type="transmembrane region" description="Helical" evidence="9">
    <location>
        <begin position="101"/>
        <end position="121"/>
    </location>
</feature>
<reference evidence="11" key="2">
    <citation type="submission" date="2025-08" db="UniProtKB">
        <authorList>
            <consortium name="Ensembl"/>
        </authorList>
    </citation>
    <scope>IDENTIFICATION</scope>
</reference>
<protein>
    <submittedName>
        <fullName evidence="11">Chemokine (C-C motif) receptor 10</fullName>
    </submittedName>
</protein>
<evidence type="ECO:0000256" key="3">
    <source>
        <dbReference type="ARBA" id="ARBA00022989"/>
    </source>
</evidence>
<comment type="subcellular location">
    <subcellularLocation>
        <location evidence="1">Membrane</location>
    </subcellularLocation>
</comment>
<organism evidence="11 12">
    <name type="scientific">Maylandia zebra</name>
    <name type="common">zebra mbuna</name>
    <dbReference type="NCBI Taxonomy" id="106582"/>
    <lineage>
        <taxon>Eukaryota</taxon>
        <taxon>Metazoa</taxon>
        <taxon>Chordata</taxon>
        <taxon>Craniata</taxon>
        <taxon>Vertebrata</taxon>
        <taxon>Euteleostomi</taxon>
        <taxon>Actinopterygii</taxon>
        <taxon>Neopterygii</taxon>
        <taxon>Teleostei</taxon>
        <taxon>Neoteleostei</taxon>
        <taxon>Acanthomorphata</taxon>
        <taxon>Ovalentaria</taxon>
        <taxon>Cichlomorphae</taxon>
        <taxon>Cichliformes</taxon>
        <taxon>Cichlidae</taxon>
        <taxon>African cichlids</taxon>
        <taxon>Pseudocrenilabrinae</taxon>
        <taxon>Haplochromini</taxon>
        <taxon>Maylandia</taxon>
        <taxon>Maylandia zebra complex</taxon>
    </lineage>
</organism>
<evidence type="ECO:0000256" key="9">
    <source>
        <dbReference type="SAM" id="Phobius"/>
    </source>
</evidence>
<evidence type="ECO:0000256" key="7">
    <source>
        <dbReference type="ARBA" id="ARBA00023224"/>
    </source>
</evidence>
<dbReference type="GO" id="GO:0019957">
    <property type="term" value="F:C-C chemokine binding"/>
    <property type="evidence" value="ECO:0007669"/>
    <property type="project" value="TreeGrafter"/>
</dbReference>
<dbReference type="GO" id="GO:0007204">
    <property type="term" value="P:positive regulation of cytosolic calcium ion concentration"/>
    <property type="evidence" value="ECO:0007669"/>
    <property type="project" value="TreeGrafter"/>
</dbReference>
<dbReference type="GO" id="GO:0009897">
    <property type="term" value="C:external side of plasma membrane"/>
    <property type="evidence" value="ECO:0007669"/>
    <property type="project" value="TreeGrafter"/>
</dbReference>
<feature type="transmembrane region" description="Helical" evidence="9">
    <location>
        <begin position="67"/>
        <end position="89"/>
    </location>
</feature>
<feature type="domain" description="G-protein coupled receptors family 1 profile" evidence="10">
    <location>
        <begin position="78"/>
        <end position="329"/>
    </location>
</feature>
<keyword evidence="4 8" id="KW-0297">G-protein coupled receptor</keyword>